<proteinExistence type="predicted"/>
<comment type="caution">
    <text evidence="3">The sequence shown here is derived from an EMBL/GenBank/DDBJ whole genome shotgun (WGS) entry which is preliminary data.</text>
</comment>
<dbReference type="RefSeq" id="WP_377428591.1">
    <property type="nucleotide sequence ID" value="NZ_JBHSPR010000037.1"/>
</dbReference>
<gene>
    <name evidence="3" type="ORF">ACFP2T_32655</name>
</gene>
<keyword evidence="2" id="KW-0472">Membrane</keyword>
<feature type="transmembrane region" description="Helical" evidence="2">
    <location>
        <begin position="22"/>
        <end position="44"/>
    </location>
</feature>
<evidence type="ECO:0000313" key="4">
    <source>
        <dbReference type="Proteomes" id="UP001596203"/>
    </source>
</evidence>
<evidence type="ECO:0000313" key="3">
    <source>
        <dbReference type="EMBL" id="MFC6020909.1"/>
    </source>
</evidence>
<dbReference type="EMBL" id="JBHSPR010000037">
    <property type="protein sequence ID" value="MFC6020909.1"/>
    <property type="molecule type" value="Genomic_DNA"/>
</dbReference>
<evidence type="ECO:0008006" key="5">
    <source>
        <dbReference type="Google" id="ProtNLM"/>
    </source>
</evidence>
<name>A0ABW1KGS3_9ACTN</name>
<dbReference type="Proteomes" id="UP001596203">
    <property type="component" value="Unassembled WGS sequence"/>
</dbReference>
<accession>A0ABW1KGS3</accession>
<sequence>MAATGLFSVTVEGRLVDSSVDVALLIALGVALVAVLGVAIYFLVKLLKMGRLVRAEMMPVQGKVAFWAAIVYSIFPVDVLPDPIYLDDIGVIVGAITYIGHLARKHGIIGDRPMEPKLEGPPKRPAVPGSRPQS</sequence>
<keyword evidence="4" id="KW-1185">Reference proteome</keyword>
<protein>
    <recommendedName>
        <fullName evidence="5">DUF1232 domain-containing protein</fullName>
    </recommendedName>
</protein>
<evidence type="ECO:0000256" key="1">
    <source>
        <dbReference type="SAM" id="MobiDB-lite"/>
    </source>
</evidence>
<evidence type="ECO:0000256" key="2">
    <source>
        <dbReference type="SAM" id="Phobius"/>
    </source>
</evidence>
<organism evidence="3 4">
    <name type="scientific">Plantactinospora solaniradicis</name>
    <dbReference type="NCBI Taxonomy" id="1723736"/>
    <lineage>
        <taxon>Bacteria</taxon>
        <taxon>Bacillati</taxon>
        <taxon>Actinomycetota</taxon>
        <taxon>Actinomycetes</taxon>
        <taxon>Micromonosporales</taxon>
        <taxon>Micromonosporaceae</taxon>
        <taxon>Plantactinospora</taxon>
    </lineage>
</organism>
<feature type="compositionally biased region" description="Basic and acidic residues" evidence="1">
    <location>
        <begin position="112"/>
        <end position="122"/>
    </location>
</feature>
<feature type="region of interest" description="Disordered" evidence="1">
    <location>
        <begin position="112"/>
        <end position="134"/>
    </location>
</feature>
<reference evidence="4" key="1">
    <citation type="journal article" date="2019" name="Int. J. Syst. Evol. Microbiol.">
        <title>The Global Catalogue of Microorganisms (GCM) 10K type strain sequencing project: providing services to taxonomists for standard genome sequencing and annotation.</title>
        <authorList>
            <consortium name="The Broad Institute Genomics Platform"/>
            <consortium name="The Broad Institute Genome Sequencing Center for Infectious Disease"/>
            <person name="Wu L."/>
            <person name="Ma J."/>
        </authorList>
    </citation>
    <scope>NUCLEOTIDE SEQUENCE [LARGE SCALE GENOMIC DNA]</scope>
    <source>
        <strain evidence="4">ZS-35-S2</strain>
    </source>
</reference>
<keyword evidence="2" id="KW-0812">Transmembrane</keyword>
<keyword evidence="2" id="KW-1133">Transmembrane helix</keyword>